<comment type="subcellular location">
    <subcellularLocation>
        <location evidence="1">Nucleus</location>
    </subcellularLocation>
</comment>
<evidence type="ECO:0000256" key="6">
    <source>
        <dbReference type="ARBA" id="ARBA00023163"/>
    </source>
</evidence>
<evidence type="ECO:0000256" key="8">
    <source>
        <dbReference type="PROSITE-ProRule" id="PRU00221"/>
    </source>
</evidence>
<dbReference type="InterPro" id="IPR036322">
    <property type="entry name" value="WD40_repeat_dom_sf"/>
</dbReference>
<dbReference type="CDD" id="cd00200">
    <property type="entry name" value="WD40"/>
    <property type="match status" value="1"/>
</dbReference>
<evidence type="ECO:0000313" key="10">
    <source>
        <dbReference type="EMBL" id="KAK9915172.1"/>
    </source>
</evidence>
<dbReference type="Pfam" id="PF00400">
    <property type="entry name" value="WD40"/>
    <property type="match status" value="6"/>
</dbReference>
<comment type="caution">
    <text evidence="10">The sequence shown here is derived from an EMBL/GenBank/DDBJ whole genome shotgun (WGS) entry which is preliminary data.</text>
</comment>
<gene>
    <name evidence="10" type="ORF">WJX75_005588</name>
</gene>
<dbReference type="PROSITE" id="PS50294">
    <property type="entry name" value="WD_REPEATS_REGION"/>
    <property type="match status" value="5"/>
</dbReference>
<evidence type="ECO:0000256" key="5">
    <source>
        <dbReference type="ARBA" id="ARBA00023015"/>
    </source>
</evidence>
<sequence length="649" mass="71477">MNADLSKEASLEKLILQYLEKKKYAQASRALRQDSRALQGSDMTLAPQPDPKKGLIQDLIYYLTAEEDPGQYTKSFDRLATWVDNSLDQYKPELRRILYPVFIHTFLELVDRGAPGEAAQLMNRYKKQFGDSVVHASKMRQQELDDLQGISQKPQIATNRTAQAARSMLYPVKLSTYSYELLTSFMQAHRLALTLGIINEHVNLQVVQGKPAKLEHEPDEEEVSLLTGHMQEDVSATNQKPLLLGLLKSVVEEKFEEMQAAKESPEIPEVDEDGKPLTKKARTALLRAAEKEREKRLSAASDKIDPEVPLPPMPEGLEAELLEDLENRVSLSDAALPSAIFYTFVNTHQTLNCVNFSSNGGMIAGGFADSSVRVYNASKPAADGAKPQRDEATVLRGHSRPVYGLDFSLDSRLLLSASGDGTVRLWSTDLFANLVAYRGHTFPVWDVAMCGQGHYFASASADRTSRVWCTERAQPLRTLVGHHSDVSVVRWHPNCHYVATGSHDRTVRLWDIRDGRSQRILVGHRSAITSMEFAPDGGTLYSGDEDGCVSAWDLAQAKRLHHVAAHSGPVWSLAASQGSSALLASGGADNTLKLWSVGGSAAGQDGQPSSASDLKQLQSYPTKATPVFAVKFTRRNLLLGSGALTLRKR</sequence>
<dbReference type="InterPro" id="IPR015943">
    <property type="entry name" value="WD40/YVTN_repeat-like_dom_sf"/>
</dbReference>
<feature type="repeat" description="WD" evidence="8">
    <location>
        <begin position="437"/>
        <end position="478"/>
    </location>
</feature>
<feature type="domain" description="TFIID subunit TAF5 NTD2" evidence="9">
    <location>
        <begin position="66"/>
        <end position="202"/>
    </location>
</feature>
<dbReference type="PROSITE" id="PS50082">
    <property type="entry name" value="WD_REPEATS_2"/>
    <property type="match status" value="5"/>
</dbReference>
<proteinExistence type="inferred from homology"/>
<keyword evidence="3 8" id="KW-0853">WD repeat</keyword>
<evidence type="ECO:0000256" key="7">
    <source>
        <dbReference type="ARBA" id="ARBA00023242"/>
    </source>
</evidence>
<dbReference type="InterPro" id="IPR020472">
    <property type="entry name" value="WD40_PAC1"/>
</dbReference>
<feature type="repeat" description="WD" evidence="8">
    <location>
        <begin position="521"/>
        <end position="562"/>
    </location>
</feature>
<dbReference type="PROSITE" id="PS00678">
    <property type="entry name" value="WD_REPEATS_1"/>
    <property type="match status" value="2"/>
</dbReference>
<comment type="similarity">
    <text evidence="2">Belongs to the WD repeat TAF5 family.</text>
</comment>
<dbReference type="InterPro" id="IPR007582">
    <property type="entry name" value="TFIID_NTD2"/>
</dbReference>
<name>A0ABR2YTI1_9CHLO</name>
<dbReference type="Proteomes" id="UP001491310">
    <property type="component" value="Unassembled WGS sequence"/>
</dbReference>
<keyword evidence="6" id="KW-0804">Transcription</keyword>
<keyword evidence="11" id="KW-1185">Reference proteome</keyword>
<evidence type="ECO:0000256" key="4">
    <source>
        <dbReference type="ARBA" id="ARBA00022737"/>
    </source>
</evidence>
<dbReference type="Pfam" id="PF04494">
    <property type="entry name" value="TFIID_NTD2"/>
    <property type="match status" value="1"/>
</dbReference>
<organism evidence="10 11">
    <name type="scientific">Coccomyxa subellipsoidea</name>
    <dbReference type="NCBI Taxonomy" id="248742"/>
    <lineage>
        <taxon>Eukaryota</taxon>
        <taxon>Viridiplantae</taxon>
        <taxon>Chlorophyta</taxon>
        <taxon>core chlorophytes</taxon>
        <taxon>Trebouxiophyceae</taxon>
        <taxon>Trebouxiophyceae incertae sedis</taxon>
        <taxon>Coccomyxaceae</taxon>
        <taxon>Coccomyxa</taxon>
    </lineage>
</organism>
<dbReference type="InterPro" id="IPR019775">
    <property type="entry name" value="WD40_repeat_CS"/>
</dbReference>
<evidence type="ECO:0000313" key="11">
    <source>
        <dbReference type="Proteomes" id="UP001491310"/>
    </source>
</evidence>
<accession>A0ABR2YTI1</accession>
<protein>
    <recommendedName>
        <fullName evidence="9">TFIID subunit TAF5 NTD2 domain-containing protein</fullName>
    </recommendedName>
</protein>
<dbReference type="Gene3D" id="1.25.40.500">
    <property type="entry name" value="TFIID subunit TAF5, NTD2 domain"/>
    <property type="match status" value="1"/>
</dbReference>
<dbReference type="PANTHER" id="PTHR19879">
    <property type="entry name" value="TRANSCRIPTION INITIATION FACTOR TFIID"/>
    <property type="match status" value="1"/>
</dbReference>
<keyword evidence="4" id="KW-0677">Repeat</keyword>
<keyword evidence="7" id="KW-0539">Nucleus</keyword>
<evidence type="ECO:0000256" key="2">
    <source>
        <dbReference type="ARBA" id="ARBA00009435"/>
    </source>
</evidence>
<dbReference type="InterPro" id="IPR037264">
    <property type="entry name" value="TFIID_NTD2_sf"/>
</dbReference>
<dbReference type="EMBL" id="JALJOT010000005">
    <property type="protein sequence ID" value="KAK9915172.1"/>
    <property type="molecule type" value="Genomic_DNA"/>
</dbReference>
<reference evidence="10 11" key="1">
    <citation type="journal article" date="2024" name="Nat. Commun.">
        <title>Phylogenomics reveals the evolutionary origins of lichenization in chlorophyte algae.</title>
        <authorList>
            <person name="Puginier C."/>
            <person name="Libourel C."/>
            <person name="Otte J."/>
            <person name="Skaloud P."/>
            <person name="Haon M."/>
            <person name="Grisel S."/>
            <person name="Petersen M."/>
            <person name="Berrin J.G."/>
            <person name="Delaux P.M."/>
            <person name="Dal Grande F."/>
            <person name="Keller J."/>
        </authorList>
    </citation>
    <scope>NUCLEOTIDE SEQUENCE [LARGE SCALE GENOMIC DNA]</scope>
    <source>
        <strain evidence="10 11">SAG 216-7</strain>
    </source>
</reference>
<dbReference type="InterPro" id="IPR006594">
    <property type="entry name" value="LisH"/>
</dbReference>
<evidence type="ECO:0000256" key="3">
    <source>
        <dbReference type="ARBA" id="ARBA00022574"/>
    </source>
</evidence>
<dbReference type="Gene3D" id="2.130.10.10">
    <property type="entry name" value="YVTN repeat-like/Quinoprotein amine dehydrogenase"/>
    <property type="match status" value="2"/>
</dbReference>
<dbReference type="SUPFAM" id="SSF50978">
    <property type="entry name" value="WD40 repeat-like"/>
    <property type="match status" value="1"/>
</dbReference>
<dbReference type="PROSITE" id="PS50896">
    <property type="entry name" value="LISH"/>
    <property type="match status" value="1"/>
</dbReference>
<evidence type="ECO:0000259" key="9">
    <source>
        <dbReference type="Pfam" id="PF04494"/>
    </source>
</evidence>
<feature type="repeat" description="WD" evidence="8">
    <location>
        <begin position="563"/>
        <end position="597"/>
    </location>
</feature>
<dbReference type="CDD" id="cd08044">
    <property type="entry name" value="TAF5_NTD2"/>
    <property type="match status" value="1"/>
</dbReference>
<dbReference type="SMART" id="SM00320">
    <property type="entry name" value="WD40"/>
    <property type="match status" value="6"/>
</dbReference>
<dbReference type="SUPFAM" id="SSF160897">
    <property type="entry name" value="Taf5 N-terminal domain-like"/>
    <property type="match status" value="1"/>
</dbReference>
<evidence type="ECO:0000256" key="1">
    <source>
        <dbReference type="ARBA" id="ARBA00004123"/>
    </source>
</evidence>
<dbReference type="InterPro" id="IPR001680">
    <property type="entry name" value="WD40_rpt"/>
</dbReference>
<feature type="repeat" description="WD" evidence="8">
    <location>
        <begin position="479"/>
        <end position="520"/>
    </location>
</feature>
<keyword evidence="5" id="KW-0805">Transcription regulation</keyword>
<dbReference type="PANTHER" id="PTHR19879:SF1">
    <property type="entry name" value="CANNONBALL-RELATED"/>
    <property type="match status" value="1"/>
</dbReference>
<feature type="repeat" description="WD" evidence="8">
    <location>
        <begin position="395"/>
        <end position="427"/>
    </location>
</feature>
<dbReference type="PRINTS" id="PR00320">
    <property type="entry name" value="GPROTEINBRPT"/>
</dbReference>